<keyword evidence="3" id="KW-1185">Reference proteome</keyword>
<feature type="compositionally biased region" description="Polar residues" evidence="1">
    <location>
        <begin position="319"/>
        <end position="330"/>
    </location>
</feature>
<sequence length="391" mass="42538">MVGRKRIRLSQKKSLKSDGDRDIWVLAPEVESVRDLEQFVKQRIKWTAPVEFELNGASIPSSEAAEIIRDGDTLEVIRKYPSPDESIQPARRPRSAFAQGDKKVENSSGSLQSSSAEPVKIRSSSNDSSNPSSSSSFTVRRNSSSSPTPSATATSSASPSVSSSEGPKNEEVPIQITPSPQIDGTPEDTGPKEERGQVAIPKLSSSAKRRLRRKRIRETQRSQQAVALQAQPAFENPSGAIKGAVQLGELASQAKPASENPGKEVMKLTTCLEGHQADEASSKITTTKTQRTFVPSGSISGVLKRIQRDAELEQRALNELQTNESETLSVPNRRKVQHARSNDANSTDQKPMPSFLSVPKHKRHIASSGKIAERTVFPDSDNELLNDVELG</sequence>
<feature type="compositionally biased region" description="Basic residues" evidence="1">
    <location>
        <begin position="207"/>
        <end position="216"/>
    </location>
</feature>
<name>A0AAV8V5G9_9RHOD</name>
<evidence type="ECO:0000313" key="2">
    <source>
        <dbReference type="EMBL" id="KAJ8909026.1"/>
    </source>
</evidence>
<dbReference type="AlphaFoldDB" id="A0AAV8V5G9"/>
<feature type="compositionally biased region" description="Low complexity" evidence="1">
    <location>
        <begin position="122"/>
        <end position="164"/>
    </location>
</feature>
<protein>
    <recommendedName>
        <fullName evidence="4">Coilin</fullName>
    </recommendedName>
</protein>
<comment type="caution">
    <text evidence="2">The sequence shown here is derived from an EMBL/GenBank/DDBJ whole genome shotgun (WGS) entry which is preliminary data.</text>
</comment>
<reference evidence="2 3" key="1">
    <citation type="journal article" date="2023" name="Nat. Commun.">
        <title>Origin of minicircular mitochondrial genomes in red algae.</title>
        <authorList>
            <person name="Lee Y."/>
            <person name="Cho C.H."/>
            <person name="Lee Y.M."/>
            <person name="Park S.I."/>
            <person name="Yang J.H."/>
            <person name="West J.A."/>
            <person name="Bhattacharya D."/>
            <person name="Yoon H.S."/>
        </authorList>
    </citation>
    <scope>NUCLEOTIDE SEQUENCE [LARGE SCALE GENOMIC DNA]</scope>
    <source>
        <strain evidence="2 3">CCMP1338</strain>
        <tissue evidence="2">Whole cell</tissue>
    </source>
</reference>
<dbReference type="Proteomes" id="UP001157974">
    <property type="component" value="Unassembled WGS sequence"/>
</dbReference>
<evidence type="ECO:0000313" key="3">
    <source>
        <dbReference type="Proteomes" id="UP001157974"/>
    </source>
</evidence>
<feature type="compositionally biased region" description="Polar residues" evidence="1">
    <location>
        <begin position="106"/>
        <end position="116"/>
    </location>
</feature>
<feature type="compositionally biased region" description="Acidic residues" evidence="1">
    <location>
        <begin position="380"/>
        <end position="391"/>
    </location>
</feature>
<organism evidence="2 3">
    <name type="scientific">Rhodosorus marinus</name>
    <dbReference type="NCBI Taxonomy" id="101924"/>
    <lineage>
        <taxon>Eukaryota</taxon>
        <taxon>Rhodophyta</taxon>
        <taxon>Stylonematophyceae</taxon>
        <taxon>Stylonematales</taxon>
        <taxon>Stylonemataceae</taxon>
        <taxon>Rhodosorus</taxon>
    </lineage>
</organism>
<accession>A0AAV8V5G9</accession>
<proteinExistence type="predicted"/>
<feature type="region of interest" description="Disordered" evidence="1">
    <location>
        <begin position="79"/>
        <end position="231"/>
    </location>
</feature>
<evidence type="ECO:0000256" key="1">
    <source>
        <dbReference type="SAM" id="MobiDB-lite"/>
    </source>
</evidence>
<feature type="region of interest" description="Disordered" evidence="1">
    <location>
        <begin position="319"/>
        <end position="391"/>
    </location>
</feature>
<evidence type="ECO:0008006" key="4">
    <source>
        <dbReference type="Google" id="ProtNLM"/>
    </source>
</evidence>
<gene>
    <name evidence="2" type="ORF">NDN08_005725</name>
</gene>
<dbReference type="EMBL" id="JAMWBK010000001">
    <property type="protein sequence ID" value="KAJ8909026.1"/>
    <property type="molecule type" value="Genomic_DNA"/>
</dbReference>